<evidence type="ECO:0008006" key="7">
    <source>
        <dbReference type="Google" id="ProtNLM"/>
    </source>
</evidence>
<evidence type="ECO:0000256" key="1">
    <source>
        <dbReference type="ARBA" id="ARBA00004370"/>
    </source>
</evidence>
<dbReference type="GeneTree" id="ENSGT00960000186782"/>
<keyword evidence="4" id="KW-0325">Glycoprotein</keyword>
<evidence type="ECO:0000256" key="4">
    <source>
        <dbReference type="ARBA" id="ARBA00023180"/>
    </source>
</evidence>
<dbReference type="Proteomes" id="UP000005207">
    <property type="component" value="Linkage group LG18"/>
</dbReference>
<accession>A0A669CCH2</accession>
<dbReference type="PANTHER" id="PTHR12080:SF80">
    <property type="entry name" value="IMMUNOGLOBULIN V-SET DOMAIN-CONTAINING PROTEIN"/>
    <property type="match status" value="1"/>
</dbReference>
<evidence type="ECO:0000313" key="5">
    <source>
        <dbReference type="Ensembl" id="ENSONIP00000045880.1"/>
    </source>
</evidence>
<comment type="subcellular location">
    <subcellularLocation>
        <location evidence="1">Membrane</location>
    </subcellularLocation>
</comment>
<dbReference type="SUPFAM" id="SSF48726">
    <property type="entry name" value="Immunoglobulin"/>
    <property type="match status" value="1"/>
</dbReference>
<dbReference type="AlphaFoldDB" id="A0A669CCH2"/>
<protein>
    <recommendedName>
        <fullName evidence="7">Immunoglobulin subtype domain-containing protein</fullName>
    </recommendedName>
</protein>
<keyword evidence="2" id="KW-0732">Signal</keyword>
<dbReference type="Ensembl" id="ENSONIT00000090814.1">
    <property type="protein sequence ID" value="ENSONIP00000045880.1"/>
    <property type="gene ID" value="ENSONIG00000032132.1"/>
</dbReference>
<reference evidence="6" key="1">
    <citation type="submission" date="2012-01" db="EMBL/GenBank/DDBJ databases">
        <title>The Genome Sequence of Oreochromis niloticus (Nile Tilapia).</title>
        <authorList>
            <consortium name="Broad Institute Genome Assembly Team"/>
            <consortium name="Broad Institute Sequencing Platform"/>
            <person name="Di Palma F."/>
            <person name="Johnson J."/>
            <person name="Lander E.S."/>
            <person name="Lindblad-Toh K."/>
        </authorList>
    </citation>
    <scope>NUCLEOTIDE SEQUENCE [LARGE SCALE GENOMIC DNA]</scope>
</reference>
<dbReference type="InParanoid" id="A0A669CCH2"/>
<keyword evidence="6" id="KW-1185">Reference proteome</keyword>
<evidence type="ECO:0000256" key="3">
    <source>
        <dbReference type="ARBA" id="ARBA00023136"/>
    </source>
</evidence>
<dbReference type="PANTHER" id="PTHR12080">
    <property type="entry name" value="SIGNALING LYMPHOCYTIC ACTIVATION MOLECULE"/>
    <property type="match status" value="1"/>
</dbReference>
<organism evidence="5 6">
    <name type="scientific">Oreochromis niloticus</name>
    <name type="common">Nile tilapia</name>
    <name type="synonym">Tilapia nilotica</name>
    <dbReference type="NCBI Taxonomy" id="8128"/>
    <lineage>
        <taxon>Eukaryota</taxon>
        <taxon>Metazoa</taxon>
        <taxon>Chordata</taxon>
        <taxon>Craniata</taxon>
        <taxon>Vertebrata</taxon>
        <taxon>Euteleostomi</taxon>
        <taxon>Actinopterygii</taxon>
        <taxon>Neopterygii</taxon>
        <taxon>Teleostei</taxon>
        <taxon>Neoteleostei</taxon>
        <taxon>Acanthomorphata</taxon>
        <taxon>Ovalentaria</taxon>
        <taxon>Cichlomorphae</taxon>
        <taxon>Cichliformes</taxon>
        <taxon>Cichlidae</taxon>
        <taxon>African cichlids</taxon>
        <taxon>Pseudocrenilabrinae</taxon>
        <taxon>Oreochromini</taxon>
        <taxon>Oreochromis</taxon>
    </lineage>
</organism>
<proteinExistence type="predicted"/>
<sequence length="240" mass="27581">MFNYKHINRLYKNVDKTIIKIQKKISTVFNLRDFQLHTDFFWKFNETNNVAKCGFNNDPVVFDKYEGRVEVFGQNYSLLLKNVQHSDSGDYTAVVVGGQEQRVAQYKVVVQGRSLFSFSFLSPVNLTVDSVSSGSDSCSLIVTCSTVDYHISSIFTCDAQNCSLVDRGSFKAKTYSSNLVVYLQQDFIVCNHSNQVSVEQTKEIKLYCKEKPGKIQRHHIHLYILQNHVLTLWWDSCNQS</sequence>
<keyword evidence="3" id="KW-0472">Membrane</keyword>
<dbReference type="GO" id="GO:0016020">
    <property type="term" value="C:membrane"/>
    <property type="evidence" value="ECO:0007669"/>
    <property type="project" value="UniProtKB-SubCell"/>
</dbReference>
<dbReference type="InterPro" id="IPR036179">
    <property type="entry name" value="Ig-like_dom_sf"/>
</dbReference>
<dbReference type="OMA" id="CYLEDKK"/>
<dbReference type="InterPro" id="IPR015631">
    <property type="entry name" value="CD2/SLAM_rcpt"/>
</dbReference>
<dbReference type="InterPro" id="IPR013783">
    <property type="entry name" value="Ig-like_fold"/>
</dbReference>
<evidence type="ECO:0000313" key="6">
    <source>
        <dbReference type="Proteomes" id="UP000005207"/>
    </source>
</evidence>
<evidence type="ECO:0000256" key="2">
    <source>
        <dbReference type="ARBA" id="ARBA00022729"/>
    </source>
</evidence>
<reference evidence="5" key="2">
    <citation type="submission" date="2025-08" db="UniProtKB">
        <authorList>
            <consortium name="Ensembl"/>
        </authorList>
    </citation>
    <scope>IDENTIFICATION</scope>
</reference>
<reference evidence="5" key="3">
    <citation type="submission" date="2025-09" db="UniProtKB">
        <authorList>
            <consortium name="Ensembl"/>
        </authorList>
    </citation>
    <scope>IDENTIFICATION</scope>
</reference>
<dbReference type="Gene3D" id="2.60.40.10">
    <property type="entry name" value="Immunoglobulins"/>
    <property type="match status" value="1"/>
</dbReference>
<name>A0A669CCH2_ORENI</name>